<dbReference type="AlphaFoldDB" id="A0AAD6X685"/>
<accession>A0AAD6X685</accession>
<sequence length="331" mass="35232">MTSRATVSISSATSTLSEGTAVFGFPSSFDTAINQQWTFIPQGEDFIIANGLNESLFLSYPAAQFDGSPDQAGTAVFSKFPAVFSLQVITPSSPAVFIVEVTHQQALTSWHSVPGVNGAPVTLANIGPALQAQQTWTVVPAALALVNAGWSATPDFPSRRGALHSAALACTDGRMHVPLHRPRLPADTRRKLGSGSIGNALCVQLRPEDRAKMQEMQTHTPRSAPPCLRPVTFQVFCTHPDAVLSTSTCSIAIHAHAHLSMHTPSIHGRTTFVPKGFHPQAMPRLSATSIGIRIGYLSLVGLSYVLVHAARPLSLPSCARSQPFPYAVIIA</sequence>
<evidence type="ECO:0000313" key="2">
    <source>
        <dbReference type="Proteomes" id="UP001218188"/>
    </source>
</evidence>
<keyword evidence="2" id="KW-1185">Reference proteome</keyword>
<protein>
    <submittedName>
        <fullName evidence="1">Uncharacterized protein</fullName>
    </submittedName>
</protein>
<reference evidence="1" key="1">
    <citation type="submission" date="2023-03" db="EMBL/GenBank/DDBJ databases">
        <title>Massive genome expansion in bonnet fungi (Mycena s.s.) driven by repeated elements and novel gene families across ecological guilds.</title>
        <authorList>
            <consortium name="Lawrence Berkeley National Laboratory"/>
            <person name="Harder C.B."/>
            <person name="Miyauchi S."/>
            <person name="Viragh M."/>
            <person name="Kuo A."/>
            <person name="Thoen E."/>
            <person name="Andreopoulos B."/>
            <person name="Lu D."/>
            <person name="Skrede I."/>
            <person name="Drula E."/>
            <person name="Henrissat B."/>
            <person name="Morin E."/>
            <person name="Kohler A."/>
            <person name="Barry K."/>
            <person name="LaButti K."/>
            <person name="Morin E."/>
            <person name="Salamov A."/>
            <person name="Lipzen A."/>
            <person name="Mereny Z."/>
            <person name="Hegedus B."/>
            <person name="Baldrian P."/>
            <person name="Stursova M."/>
            <person name="Weitz H."/>
            <person name="Taylor A."/>
            <person name="Grigoriev I.V."/>
            <person name="Nagy L.G."/>
            <person name="Martin F."/>
            <person name="Kauserud H."/>
        </authorList>
    </citation>
    <scope>NUCLEOTIDE SEQUENCE</scope>
    <source>
        <strain evidence="1">CBHHK200</strain>
    </source>
</reference>
<name>A0AAD6X685_9AGAR</name>
<gene>
    <name evidence="1" type="ORF">C8F04DRAFT_1393830</name>
</gene>
<dbReference type="EMBL" id="JARJCM010000039">
    <property type="protein sequence ID" value="KAJ7037025.1"/>
    <property type="molecule type" value="Genomic_DNA"/>
</dbReference>
<dbReference type="Proteomes" id="UP001218188">
    <property type="component" value="Unassembled WGS sequence"/>
</dbReference>
<evidence type="ECO:0000313" key="1">
    <source>
        <dbReference type="EMBL" id="KAJ7037025.1"/>
    </source>
</evidence>
<proteinExistence type="predicted"/>
<comment type="caution">
    <text evidence="1">The sequence shown here is derived from an EMBL/GenBank/DDBJ whole genome shotgun (WGS) entry which is preliminary data.</text>
</comment>
<organism evidence="1 2">
    <name type="scientific">Mycena alexandri</name>
    <dbReference type="NCBI Taxonomy" id="1745969"/>
    <lineage>
        <taxon>Eukaryota</taxon>
        <taxon>Fungi</taxon>
        <taxon>Dikarya</taxon>
        <taxon>Basidiomycota</taxon>
        <taxon>Agaricomycotina</taxon>
        <taxon>Agaricomycetes</taxon>
        <taxon>Agaricomycetidae</taxon>
        <taxon>Agaricales</taxon>
        <taxon>Marasmiineae</taxon>
        <taxon>Mycenaceae</taxon>
        <taxon>Mycena</taxon>
    </lineage>
</organism>